<organism evidence="4">
    <name type="scientific">Haptolina ericina</name>
    <dbReference type="NCBI Taxonomy" id="156174"/>
    <lineage>
        <taxon>Eukaryota</taxon>
        <taxon>Haptista</taxon>
        <taxon>Haptophyta</taxon>
        <taxon>Prymnesiophyceae</taxon>
        <taxon>Prymnesiales</taxon>
        <taxon>Prymnesiaceae</taxon>
        <taxon>Haptolina</taxon>
    </lineage>
</organism>
<proteinExistence type="predicted"/>
<dbReference type="Gene3D" id="1.10.238.10">
    <property type="entry name" value="EF-hand"/>
    <property type="match status" value="1"/>
</dbReference>
<dbReference type="SUPFAM" id="SSF47473">
    <property type="entry name" value="EF-hand"/>
    <property type="match status" value="1"/>
</dbReference>
<name>A0A7S3F315_9EUKA</name>
<accession>A0A7S3F315</accession>
<evidence type="ECO:0000313" key="4">
    <source>
        <dbReference type="EMBL" id="CAE0120196.1"/>
    </source>
</evidence>
<keyword evidence="1" id="KW-0106">Calcium</keyword>
<evidence type="ECO:0000259" key="3">
    <source>
        <dbReference type="PROSITE" id="PS50222"/>
    </source>
</evidence>
<sequence>MIMGGDAGDENGDAATLRRKQSNTEETQEGELVASMIQALSTEGTLSEVREMQVDPDCLREQEIVAEVARRRSKLQAKAATRQREKSDAIFDAFDQDKDGYMNYAELRALGTATGGSLTEIAYCAICEELGIDASRGVTKEELWRMYSSAGMGDASRDYNLVFNQ</sequence>
<gene>
    <name evidence="4" type="ORF">HERI1096_LOCUS20897</name>
</gene>
<protein>
    <recommendedName>
        <fullName evidence="3">EF-hand domain-containing protein</fullName>
    </recommendedName>
</protein>
<reference evidence="4" key="1">
    <citation type="submission" date="2021-01" db="EMBL/GenBank/DDBJ databases">
        <authorList>
            <person name="Corre E."/>
            <person name="Pelletier E."/>
            <person name="Niang G."/>
            <person name="Scheremetjew M."/>
            <person name="Finn R."/>
            <person name="Kale V."/>
            <person name="Holt S."/>
            <person name="Cochrane G."/>
            <person name="Meng A."/>
            <person name="Brown T."/>
            <person name="Cohen L."/>
        </authorList>
    </citation>
    <scope>NUCLEOTIDE SEQUENCE</scope>
    <source>
        <strain evidence="4">CCMP281</strain>
    </source>
</reference>
<feature type="domain" description="EF-hand" evidence="3">
    <location>
        <begin position="82"/>
        <end position="117"/>
    </location>
</feature>
<feature type="region of interest" description="Disordered" evidence="2">
    <location>
        <begin position="1"/>
        <end position="29"/>
    </location>
</feature>
<evidence type="ECO:0000256" key="2">
    <source>
        <dbReference type="SAM" id="MobiDB-lite"/>
    </source>
</evidence>
<dbReference type="InterPro" id="IPR018247">
    <property type="entry name" value="EF_Hand_1_Ca_BS"/>
</dbReference>
<dbReference type="PROSITE" id="PS50222">
    <property type="entry name" value="EF_HAND_2"/>
    <property type="match status" value="1"/>
</dbReference>
<dbReference type="InterPro" id="IPR002048">
    <property type="entry name" value="EF_hand_dom"/>
</dbReference>
<dbReference type="AlphaFoldDB" id="A0A7S3F315"/>
<dbReference type="PROSITE" id="PS00018">
    <property type="entry name" value="EF_HAND_1"/>
    <property type="match status" value="1"/>
</dbReference>
<dbReference type="GO" id="GO:0005509">
    <property type="term" value="F:calcium ion binding"/>
    <property type="evidence" value="ECO:0007669"/>
    <property type="project" value="InterPro"/>
</dbReference>
<dbReference type="InterPro" id="IPR011992">
    <property type="entry name" value="EF-hand-dom_pair"/>
</dbReference>
<dbReference type="EMBL" id="HBHX01037572">
    <property type="protein sequence ID" value="CAE0120196.1"/>
    <property type="molecule type" value="Transcribed_RNA"/>
</dbReference>
<evidence type="ECO:0000256" key="1">
    <source>
        <dbReference type="ARBA" id="ARBA00022837"/>
    </source>
</evidence>